<feature type="compositionally biased region" description="Basic and acidic residues" evidence="2">
    <location>
        <begin position="284"/>
        <end position="301"/>
    </location>
</feature>
<reference evidence="3" key="2">
    <citation type="submission" date="2025-09" db="UniProtKB">
        <authorList>
            <consortium name="Ensembl"/>
        </authorList>
    </citation>
    <scope>IDENTIFICATION</scope>
</reference>
<keyword evidence="4" id="KW-1185">Reference proteome</keyword>
<protein>
    <submittedName>
        <fullName evidence="3">Coiled-coil domain containing 83</fullName>
    </submittedName>
</protein>
<evidence type="ECO:0000256" key="2">
    <source>
        <dbReference type="SAM" id="MobiDB-lite"/>
    </source>
</evidence>
<dbReference type="AlphaFoldDB" id="A0A8C8BMR0"/>
<keyword evidence="1" id="KW-0175">Coiled coil</keyword>
<dbReference type="PANTHER" id="PTHR21468:SF1">
    <property type="entry name" value="COILED-COIL DOMAIN-CONTAINING PROTEIN 83"/>
    <property type="match status" value="1"/>
</dbReference>
<feature type="region of interest" description="Disordered" evidence="2">
    <location>
        <begin position="1"/>
        <end position="20"/>
    </location>
</feature>
<feature type="region of interest" description="Disordered" evidence="2">
    <location>
        <begin position="284"/>
        <end position="304"/>
    </location>
</feature>
<dbReference type="InterPro" id="IPR026702">
    <property type="entry name" value="CCDC83"/>
</dbReference>
<dbReference type="PANTHER" id="PTHR21468">
    <property type="entry name" value="HSD9"/>
    <property type="match status" value="1"/>
</dbReference>
<dbReference type="Ensembl" id="ENSOSUT00000023559.1">
    <property type="protein sequence ID" value="ENSOSUP00000022859.1"/>
    <property type="gene ID" value="ENSOSUG00000015684.1"/>
</dbReference>
<proteinExistence type="predicted"/>
<feature type="coiled-coil region" evidence="1">
    <location>
        <begin position="217"/>
        <end position="251"/>
    </location>
</feature>
<feature type="coiled-coil region" evidence="1">
    <location>
        <begin position="30"/>
        <end position="171"/>
    </location>
</feature>
<evidence type="ECO:0000313" key="3">
    <source>
        <dbReference type="Ensembl" id="ENSOSUP00000022859.1"/>
    </source>
</evidence>
<evidence type="ECO:0000256" key="1">
    <source>
        <dbReference type="SAM" id="Coils"/>
    </source>
</evidence>
<dbReference type="Proteomes" id="UP000694552">
    <property type="component" value="Unplaced"/>
</dbReference>
<accession>A0A8C8BMR0</accession>
<feature type="compositionally biased region" description="Basic and acidic residues" evidence="2">
    <location>
        <begin position="1"/>
        <end position="12"/>
    </location>
</feature>
<sequence length="416" mass="48799">MEEKKKEKKPEEQLTEPESAFPEALLEFQIETKEAAIARALFDLKQVEKKNKEYRERNDRLKEEQQAHIRRILRQIKEEEKEQDEKEVVTRDEVEESLKAKWQYVKDQEELLKDLHSQIEETGQRLSEKQSERDYWLEYKNVGSEAQANRIMNLEKDIKELKDDLHSTAEYYKNALETVKDENDRLLEGHMKLIKEQACENAVRYLDKKSCREVEENEWLKEEIKRYQKEISDLKASIQLLEEENIALVTEQIDVRLRNLKPHRHLLLTQAAGWQDEFPKDEMNEAENRENAAKTDGDESLRSATVPCQKNKAFAKIQSETENEKPEDSDEELWGKSFTPTLDSLLYEDKKVSQDYLKLVPLETNLMCVVGRAMPIHKEPEEMAGRSHTEDGIAGKSDRHITAQMIQALSKDKLAN</sequence>
<name>A0A8C8BMR0_9STRI</name>
<reference evidence="3" key="1">
    <citation type="submission" date="2025-08" db="UniProtKB">
        <authorList>
            <consortium name="Ensembl"/>
        </authorList>
    </citation>
    <scope>IDENTIFICATION</scope>
</reference>
<organism evidence="3 4">
    <name type="scientific">Otus sunia</name>
    <name type="common">Oriental scops-owl</name>
    <dbReference type="NCBI Taxonomy" id="257818"/>
    <lineage>
        <taxon>Eukaryota</taxon>
        <taxon>Metazoa</taxon>
        <taxon>Chordata</taxon>
        <taxon>Craniata</taxon>
        <taxon>Vertebrata</taxon>
        <taxon>Euteleostomi</taxon>
        <taxon>Archelosauria</taxon>
        <taxon>Archosauria</taxon>
        <taxon>Dinosauria</taxon>
        <taxon>Saurischia</taxon>
        <taxon>Theropoda</taxon>
        <taxon>Coelurosauria</taxon>
        <taxon>Aves</taxon>
        <taxon>Neognathae</taxon>
        <taxon>Neoaves</taxon>
        <taxon>Telluraves</taxon>
        <taxon>Strigiformes</taxon>
        <taxon>Strigidae</taxon>
        <taxon>Otus</taxon>
    </lineage>
</organism>
<evidence type="ECO:0000313" key="4">
    <source>
        <dbReference type="Proteomes" id="UP000694552"/>
    </source>
</evidence>